<dbReference type="PANTHER" id="PTHR15288:SF0">
    <property type="entry name" value="UDENN DOMAIN-CONTAINING PROTEIN"/>
    <property type="match status" value="1"/>
</dbReference>
<dbReference type="AlphaFoldDB" id="A0AAU9IFP4"/>
<evidence type="ECO:0000313" key="3">
    <source>
        <dbReference type="Proteomes" id="UP001162131"/>
    </source>
</evidence>
<dbReference type="SMART" id="SM00799">
    <property type="entry name" value="DENN"/>
    <property type="match status" value="1"/>
</dbReference>
<organism evidence="2 3">
    <name type="scientific">Blepharisma stoltei</name>
    <dbReference type="NCBI Taxonomy" id="1481888"/>
    <lineage>
        <taxon>Eukaryota</taxon>
        <taxon>Sar</taxon>
        <taxon>Alveolata</taxon>
        <taxon>Ciliophora</taxon>
        <taxon>Postciliodesmatophora</taxon>
        <taxon>Heterotrichea</taxon>
        <taxon>Heterotrichida</taxon>
        <taxon>Blepharismidae</taxon>
        <taxon>Blepharisma</taxon>
    </lineage>
</organism>
<evidence type="ECO:0000259" key="1">
    <source>
        <dbReference type="PROSITE" id="PS50211"/>
    </source>
</evidence>
<accession>A0AAU9IFP4</accession>
<dbReference type="PROSITE" id="PS50211">
    <property type="entry name" value="DENN"/>
    <property type="match status" value="1"/>
</dbReference>
<dbReference type="InterPro" id="IPR001194">
    <property type="entry name" value="cDENN_dom"/>
</dbReference>
<sequence length="585" mass="67961">MSNHYVDWHYRYEQLYDDFLQLQKEHTKLKKLYEQAVEGSVQDINLINRLSAENEELKLRLSHYQTPEPMVETMTRTPKKPLQSSGNSDSYILFTPSHSNLNISNNYDTDTLHEKLYQNTEKTLQALPDNSISFIHNPKIFISFLILGIPRERLGKSDKHKPEILYEFPKENYSISDEVKRMVLNCCFHSEEEPQPLNLTGSGSDLNALLYGQVYHKRGNSCFTFTLRSDQPRDTLTDLPNSNKDLYYVFCLKIDDLTPQEDGQDEWKNTKIYCFITYVPIFELHYEVLSNLLLLKRLFRMEQLVNDDKSMHLIGEEIITPGEIKVLENYAEVENIGAMLNIEIDMDRLDPLKYKCPDDLSVIDVPWFCAPLFSKLSFNDFFWILSAVAQEKSVVFVSGNLGLLTSCVLAYQVLLRPFRWPNLMIPILPKCLIDVLDAPVPLIAGMTKPPKARGDLIWVYLDETNPSSRIRGRTSIIQDAKIPEAVQLKQRIKNVYLALNSNEICFTPSLEQKLACIEIAECIKDYWLQIIDITKMYNYKDMKKLAWQINKRFPDGDHDFLKAMLQTQLFNNLDEEVLHSTFCND</sequence>
<dbReference type="EMBL" id="CAJZBQ010000011">
    <property type="protein sequence ID" value="CAG9313775.1"/>
    <property type="molecule type" value="Genomic_DNA"/>
</dbReference>
<dbReference type="Pfam" id="PF02141">
    <property type="entry name" value="DENN"/>
    <property type="match status" value="1"/>
</dbReference>
<protein>
    <recommendedName>
        <fullName evidence="1">UDENN domain-containing protein</fullName>
    </recommendedName>
</protein>
<evidence type="ECO:0000313" key="2">
    <source>
        <dbReference type="EMBL" id="CAG9313775.1"/>
    </source>
</evidence>
<gene>
    <name evidence="2" type="ORF">BSTOLATCC_MIC9579</name>
</gene>
<proteinExistence type="predicted"/>
<reference evidence="2" key="1">
    <citation type="submission" date="2021-09" db="EMBL/GenBank/DDBJ databases">
        <authorList>
            <consortium name="AG Swart"/>
            <person name="Singh M."/>
            <person name="Singh A."/>
            <person name="Seah K."/>
            <person name="Emmerich C."/>
        </authorList>
    </citation>
    <scope>NUCLEOTIDE SEQUENCE</scope>
    <source>
        <strain evidence="2">ATCC30299</strain>
    </source>
</reference>
<dbReference type="Gene3D" id="3.40.50.11500">
    <property type="match status" value="1"/>
</dbReference>
<name>A0AAU9IFP4_9CILI</name>
<dbReference type="InterPro" id="IPR037516">
    <property type="entry name" value="Tripartite_DENN"/>
</dbReference>
<dbReference type="InterPro" id="IPR043153">
    <property type="entry name" value="DENN_C"/>
</dbReference>
<dbReference type="Gene3D" id="3.30.450.200">
    <property type="match status" value="1"/>
</dbReference>
<dbReference type="Proteomes" id="UP001162131">
    <property type="component" value="Unassembled WGS sequence"/>
</dbReference>
<keyword evidence="3" id="KW-1185">Reference proteome</keyword>
<comment type="caution">
    <text evidence="2">The sequence shown here is derived from an EMBL/GenBank/DDBJ whole genome shotgun (WGS) entry which is preliminary data.</text>
</comment>
<dbReference type="PANTHER" id="PTHR15288">
    <property type="entry name" value="DENN DOMAIN-CONTAINING PROTEIN 2"/>
    <property type="match status" value="1"/>
</dbReference>
<feature type="domain" description="UDENN" evidence="1">
    <location>
        <begin position="143"/>
        <end position="584"/>
    </location>
</feature>
<dbReference type="InterPro" id="IPR051942">
    <property type="entry name" value="DENN_domain_containing_2"/>
</dbReference>